<protein>
    <recommendedName>
        <fullName evidence="4">Anti-sigma factor</fullName>
    </recommendedName>
</protein>
<dbReference type="Proteomes" id="UP000186364">
    <property type="component" value="Unassembled WGS sequence"/>
</dbReference>
<evidence type="ECO:0008006" key="4">
    <source>
        <dbReference type="Google" id="ProtNLM"/>
    </source>
</evidence>
<dbReference type="EMBL" id="MKIP01000029">
    <property type="protein sequence ID" value="OLP61997.1"/>
    <property type="molecule type" value="Genomic_DNA"/>
</dbReference>
<feature type="transmembrane region" description="Helical" evidence="1">
    <location>
        <begin position="88"/>
        <end position="109"/>
    </location>
</feature>
<keyword evidence="3" id="KW-1185">Reference proteome</keyword>
<proteinExistence type="predicted"/>
<dbReference type="AlphaFoldDB" id="A0A1Q9B1V6"/>
<name>A0A1Q9B1V6_9HYPH</name>
<keyword evidence="1" id="KW-1133">Transmembrane helix</keyword>
<dbReference type="RefSeq" id="WP_075626014.1">
    <property type="nucleotide sequence ID" value="NZ_FOAM01000005.1"/>
</dbReference>
<evidence type="ECO:0000256" key="1">
    <source>
        <dbReference type="SAM" id="Phobius"/>
    </source>
</evidence>
<keyword evidence="1" id="KW-0472">Membrane</keyword>
<organism evidence="2 3">
    <name type="scientific">Xaviernesmea oryzae</name>
    <dbReference type="NCBI Taxonomy" id="464029"/>
    <lineage>
        <taxon>Bacteria</taxon>
        <taxon>Pseudomonadati</taxon>
        <taxon>Pseudomonadota</taxon>
        <taxon>Alphaproteobacteria</taxon>
        <taxon>Hyphomicrobiales</taxon>
        <taxon>Rhizobiaceae</taxon>
        <taxon>Rhizobium/Agrobacterium group</taxon>
        <taxon>Xaviernesmea</taxon>
    </lineage>
</organism>
<gene>
    <name evidence="2" type="ORF">BJF93_07700</name>
</gene>
<comment type="caution">
    <text evidence="2">The sequence shown here is derived from an EMBL/GenBank/DDBJ whole genome shotgun (WGS) entry which is preliminary data.</text>
</comment>
<reference evidence="2 3" key="1">
    <citation type="submission" date="2016-09" db="EMBL/GenBank/DDBJ databases">
        <title>Rhizobium sp. nov., a novel species isolated from the rice rhizosphere.</title>
        <authorList>
            <person name="Zhao J."/>
            <person name="Zhang X."/>
        </authorList>
    </citation>
    <scope>NUCLEOTIDE SEQUENCE [LARGE SCALE GENOMIC DNA]</scope>
    <source>
        <strain evidence="2 3">1.7048</strain>
    </source>
</reference>
<evidence type="ECO:0000313" key="3">
    <source>
        <dbReference type="Proteomes" id="UP000186364"/>
    </source>
</evidence>
<keyword evidence="1" id="KW-0812">Transmembrane</keyword>
<accession>A0A1Q9B1V6</accession>
<evidence type="ECO:0000313" key="2">
    <source>
        <dbReference type="EMBL" id="OLP61997.1"/>
    </source>
</evidence>
<dbReference type="OrthoDB" id="7187254at2"/>
<sequence>MNGAERPITTDDLHAFVDGELDEARRHAVEIYLETTPDAAKAMADWRRQNEMMQALYGRIAEEDVPKRLDPHRIAAATRTGGFRWRSLAASAALLAIGIVLGWAAAPLLPSPGAQANGLVETAVEAHRLYADDMVRPVELGADQGPVLQKWLSRRLDRTLHLPDLSASGLQFIGGRLLPSGDGAAAQLMYEDEAGRRVTLYVAPSASDADSPFLHQRVKQLEAVFWGDETVRCAVVGNLPLSRLQTIAKAAYRQLI</sequence>